<dbReference type="STRING" id="1385510.GCA_000425205_00753"/>
<dbReference type="AlphaFoldDB" id="A0A0A5GLY8"/>
<dbReference type="PROSITE" id="PS51257">
    <property type="entry name" value="PROKAR_LIPOPROTEIN"/>
    <property type="match status" value="1"/>
</dbReference>
<name>A0A0A5GLY8_9BACI</name>
<dbReference type="Proteomes" id="UP000030528">
    <property type="component" value="Unassembled WGS sequence"/>
</dbReference>
<reference evidence="1 2" key="1">
    <citation type="submission" date="2013-08" db="EMBL/GenBank/DDBJ databases">
        <authorList>
            <person name="Huang J."/>
            <person name="Wang G."/>
        </authorList>
    </citation>
    <scope>NUCLEOTIDE SEQUENCE [LARGE SCALE GENOMIC DNA]</scope>
    <source>
        <strain evidence="1 2">JSM 076056</strain>
    </source>
</reference>
<dbReference type="RefSeq" id="WP_026799522.1">
    <property type="nucleotide sequence ID" value="NZ_AULI01000002.1"/>
</dbReference>
<protein>
    <recommendedName>
        <fullName evidence="3">ABC transporter periplasmic binding protein yphF</fullName>
    </recommendedName>
</protein>
<gene>
    <name evidence="1" type="ORF">N781_17880</name>
</gene>
<evidence type="ECO:0000313" key="1">
    <source>
        <dbReference type="EMBL" id="KGX92170.1"/>
    </source>
</evidence>
<dbReference type="OrthoDB" id="2449131at2"/>
<evidence type="ECO:0000313" key="2">
    <source>
        <dbReference type="Proteomes" id="UP000030528"/>
    </source>
</evidence>
<keyword evidence="2" id="KW-1185">Reference proteome</keyword>
<accession>A0A0A5GLY8</accession>
<dbReference type="EMBL" id="AVPE01000007">
    <property type="protein sequence ID" value="KGX92170.1"/>
    <property type="molecule type" value="Genomic_DNA"/>
</dbReference>
<proteinExistence type="predicted"/>
<comment type="caution">
    <text evidence="1">The sequence shown here is derived from an EMBL/GenBank/DDBJ whole genome shotgun (WGS) entry which is preliminary data.</text>
</comment>
<evidence type="ECO:0008006" key="3">
    <source>
        <dbReference type="Google" id="ProtNLM"/>
    </source>
</evidence>
<dbReference type="eggNOG" id="ENOG502Z8XG">
    <property type="taxonomic scope" value="Bacteria"/>
</dbReference>
<sequence>MNRTIVLLFIIAGGLLAGCLYPEDRLAKNGVPNDLQLKSVQDAVLAYQEQTNGLLPIKTRDMETPIFQKYPIDYRALKEQGILAEAPGNSFERGGPYQYVITTPDENPTVKVLDLRVTEAIRDLQIELITYRNEHQYPPFGERVQDQVFKIDYEELGLHHEPYVKSPYSDKNLPILITGDGVLTVDYRPELYELLTQGDEEVEEGQDLRYLLVDEYPIVPAHSTPFVEEEGEPVFAPSKQEAIETSS</sequence>
<organism evidence="1 2">
    <name type="scientific">Pontibacillus halophilus JSM 076056 = DSM 19796</name>
    <dbReference type="NCBI Taxonomy" id="1385510"/>
    <lineage>
        <taxon>Bacteria</taxon>
        <taxon>Bacillati</taxon>
        <taxon>Bacillota</taxon>
        <taxon>Bacilli</taxon>
        <taxon>Bacillales</taxon>
        <taxon>Bacillaceae</taxon>
        <taxon>Pontibacillus</taxon>
    </lineage>
</organism>